<protein>
    <submittedName>
        <fullName evidence="10">ABC transporter permease</fullName>
    </submittedName>
</protein>
<evidence type="ECO:0000259" key="8">
    <source>
        <dbReference type="Pfam" id="PF02687"/>
    </source>
</evidence>
<feature type="transmembrane region" description="Helical" evidence="7">
    <location>
        <begin position="319"/>
        <end position="346"/>
    </location>
</feature>
<organism evidence="10">
    <name type="scientific">Telmatobacter sp. DSM 110680</name>
    <dbReference type="NCBI Taxonomy" id="3036704"/>
    <lineage>
        <taxon>Bacteria</taxon>
        <taxon>Pseudomonadati</taxon>
        <taxon>Acidobacteriota</taxon>
        <taxon>Terriglobia</taxon>
        <taxon>Terriglobales</taxon>
        <taxon>Acidobacteriaceae</taxon>
        <taxon>Telmatobacter</taxon>
    </lineage>
</organism>
<feature type="domain" description="MacB-like periplasmic core" evidence="9">
    <location>
        <begin position="8"/>
        <end position="201"/>
    </location>
</feature>
<keyword evidence="2" id="KW-1003">Cell membrane</keyword>
<dbReference type="InterPro" id="IPR050250">
    <property type="entry name" value="Macrolide_Exporter_MacB"/>
</dbReference>
<feature type="transmembrane region" description="Helical" evidence="7">
    <location>
        <begin position="235"/>
        <end position="261"/>
    </location>
</feature>
<evidence type="ECO:0000313" key="10">
    <source>
        <dbReference type="EMBL" id="XBH16069.1"/>
    </source>
</evidence>
<name>A0AAU7DE06_9BACT</name>
<dbReference type="InterPro" id="IPR025857">
    <property type="entry name" value="MacB_PCD"/>
</dbReference>
<gene>
    <name evidence="10" type="ORF">P8935_16010</name>
</gene>
<evidence type="ECO:0000256" key="1">
    <source>
        <dbReference type="ARBA" id="ARBA00004651"/>
    </source>
</evidence>
<keyword evidence="4 7" id="KW-1133">Transmembrane helix</keyword>
<evidence type="ECO:0000256" key="6">
    <source>
        <dbReference type="ARBA" id="ARBA00038076"/>
    </source>
</evidence>
<dbReference type="Pfam" id="PF02687">
    <property type="entry name" value="FtsX"/>
    <property type="match status" value="1"/>
</dbReference>
<comment type="subcellular location">
    <subcellularLocation>
        <location evidence="1">Cell membrane</location>
        <topology evidence="1">Multi-pass membrane protein</topology>
    </subcellularLocation>
</comment>
<dbReference type="Pfam" id="PF12704">
    <property type="entry name" value="MacB_PCD"/>
    <property type="match status" value="1"/>
</dbReference>
<evidence type="ECO:0000259" key="9">
    <source>
        <dbReference type="Pfam" id="PF12704"/>
    </source>
</evidence>
<sequence length="363" mass="38589">MWRRRLRTLLTLAGIGMAMGAFVGLVGFSRSFEQAWRQMYSSGGTDIAVVAQTFLNTSVDQSLSGTLRKMPIVADAAPMSFSFLALTTDLNALSYGWGSDTFEFSAISMVAGRRFRDGQPEIILGELLADSTKKHVGDTLEIQGSSFKVVGVFHGNNALEAGAVIMPLDQMQKLSSLEGKVTAIHVRLKPAPAGESAEHYIARAKAQIEAALPGLRAVPAAERASNNQFVQLAHAMAWGTSSIALLIGILGIANTMAMSVFERTREIGILRALGWNSRRVLLLIQIEAAALGLAGGILGIGFGFLALKVLSRLPQTASVVAATFSIPILVESLAIAVLAGLIAGIIPSWRGARLSPVEALRYD</sequence>
<proteinExistence type="inferred from homology"/>
<feature type="domain" description="ABC3 transporter permease C-terminal" evidence="8">
    <location>
        <begin position="241"/>
        <end position="356"/>
    </location>
</feature>
<feature type="transmembrane region" description="Helical" evidence="7">
    <location>
        <begin position="282"/>
        <end position="307"/>
    </location>
</feature>
<evidence type="ECO:0000256" key="4">
    <source>
        <dbReference type="ARBA" id="ARBA00022989"/>
    </source>
</evidence>
<evidence type="ECO:0000256" key="5">
    <source>
        <dbReference type="ARBA" id="ARBA00023136"/>
    </source>
</evidence>
<dbReference type="RefSeq" id="WP_348261300.1">
    <property type="nucleotide sequence ID" value="NZ_CP121196.1"/>
</dbReference>
<keyword evidence="5 7" id="KW-0472">Membrane</keyword>
<accession>A0AAU7DE06</accession>
<dbReference type="GO" id="GO:0022857">
    <property type="term" value="F:transmembrane transporter activity"/>
    <property type="evidence" value="ECO:0007669"/>
    <property type="project" value="TreeGrafter"/>
</dbReference>
<dbReference type="EMBL" id="CP121196">
    <property type="protein sequence ID" value="XBH16069.1"/>
    <property type="molecule type" value="Genomic_DNA"/>
</dbReference>
<keyword evidence="3 7" id="KW-0812">Transmembrane</keyword>
<dbReference type="PANTHER" id="PTHR30572">
    <property type="entry name" value="MEMBRANE COMPONENT OF TRANSPORTER-RELATED"/>
    <property type="match status" value="1"/>
</dbReference>
<reference evidence="10" key="1">
    <citation type="submission" date="2023-03" db="EMBL/GenBank/DDBJ databases">
        <title>Edaphobacter sp.</title>
        <authorList>
            <person name="Huber K.J."/>
            <person name="Papendorf J."/>
            <person name="Pilke C."/>
            <person name="Bunk B."/>
            <person name="Sproeer C."/>
            <person name="Pester M."/>
        </authorList>
    </citation>
    <scope>NUCLEOTIDE SEQUENCE</scope>
    <source>
        <strain evidence="10">DSM 110680</strain>
    </source>
</reference>
<dbReference type="AlphaFoldDB" id="A0AAU7DE06"/>
<evidence type="ECO:0000256" key="3">
    <source>
        <dbReference type="ARBA" id="ARBA00022692"/>
    </source>
</evidence>
<dbReference type="PANTHER" id="PTHR30572:SF4">
    <property type="entry name" value="ABC TRANSPORTER PERMEASE YTRF"/>
    <property type="match status" value="1"/>
</dbReference>
<dbReference type="GO" id="GO:0005886">
    <property type="term" value="C:plasma membrane"/>
    <property type="evidence" value="ECO:0007669"/>
    <property type="project" value="UniProtKB-SubCell"/>
</dbReference>
<dbReference type="InterPro" id="IPR003838">
    <property type="entry name" value="ABC3_permease_C"/>
</dbReference>
<evidence type="ECO:0000256" key="2">
    <source>
        <dbReference type="ARBA" id="ARBA00022475"/>
    </source>
</evidence>
<comment type="similarity">
    <text evidence="6">Belongs to the ABC-4 integral membrane protein family.</text>
</comment>
<evidence type="ECO:0000256" key="7">
    <source>
        <dbReference type="SAM" id="Phobius"/>
    </source>
</evidence>